<dbReference type="GO" id="GO:0003677">
    <property type="term" value="F:DNA binding"/>
    <property type="evidence" value="ECO:0007669"/>
    <property type="project" value="InterPro"/>
</dbReference>
<organism evidence="2 3">
    <name type="scientific">Clostridium beijerinckii</name>
    <name type="common">Clostridium MP</name>
    <dbReference type="NCBI Taxonomy" id="1520"/>
    <lineage>
        <taxon>Bacteria</taxon>
        <taxon>Bacillati</taxon>
        <taxon>Bacillota</taxon>
        <taxon>Clostridia</taxon>
        <taxon>Eubacteriales</taxon>
        <taxon>Clostridiaceae</taxon>
        <taxon>Clostridium</taxon>
    </lineage>
</organism>
<gene>
    <name evidence="2" type="ORF">BCD95_000586</name>
</gene>
<evidence type="ECO:0000313" key="3">
    <source>
        <dbReference type="Proteomes" id="UP000822184"/>
    </source>
</evidence>
<dbReference type="NCBIfam" id="TIGR02937">
    <property type="entry name" value="sigma70-ECF"/>
    <property type="match status" value="1"/>
</dbReference>
<dbReference type="GO" id="GO:0016987">
    <property type="term" value="F:sigma factor activity"/>
    <property type="evidence" value="ECO:0007669"/>
    <property type="project" value="InterPro"/>
</dbReference>
<dbReference type="Gene3D" id="1.20.140.160">
    <property type="match status" value="1"/>
</dbReference>
<dbReference type="InterPro" id="IPR013249">
    <property type="entry name" value="RNA_pol_sigma70_r4_t2"/>
</dbReference>
<dbReference type="InterPro" id="IPR013324">
    <property type="entry name" value="RNA_pol_sigma_r3/r4-like"/>
</dbReference>
<feature type="domain" description="RNA polymerase sigma factor 70 region 4 type 2" evidence="1">
    <location>
        <begin position="79"/>
        <end position="130"/>
    </location>
</feature>
<accession>A0AAE5H1F8</accession>
<dbReference type="EMBL" id="JABTDW010000001">
    <property type="protein sequence ID" value="NSB12327.1"/>
    <property type="molecule type" value="Genomic_DNA"/>
</dbReference>
<sequence length="144" mass="17165">MQSSSFEKAIEAQFDCLTKKVIKYTQKKYYRDISRRWRNQLSFSDLSEMELNHFGILDDYSSNYTAFNVLGMEVQVSDEQLSKALEVLPEKKRNIILLSYFMDMPDLEIGKLMNLVRSTIYRHRTSALKEIKKMYKEDSEYEEE</sequence>
<dbReference type="GO" id="GO:0006352">
    <property type="term" value="P:DNA-templated transcription initiation"/>
    <property type="evidence" value="ECO:0007669"/>
    <property type="project" value="InterPro"/>
</dbReference>
<evidence type="ECO:0000313" key="2">
    <source>
        <dbReference type="EMBL" id="NSB12327.1"/>
    </source>
</evidence>
<dbReference type="Proteomes" id="UP000822184">
    <property type="component" value="Unassembled WGS sequence"/>
</dbReference>
<dbReference type="AlphaFoldDB" id="A0AAE5H1F8"/>
<dbReference type="Pfam" id="PF08281">
    <property type="entry name" value="Sigma70_r4_2"/>
    <property type="match status" value="1"/>
</dbReference>
<dbReference type="RefSeq" id="WP_077854708.1">
    <property type="nucleotide sequence ID" value="NZ_JABTDW010000001.1"/>
</dbReference>
<proteinExistence type="predicted"/>
<name>A0AAE5H1F8_CLOBE</name>
<reference evidence="2" key="1">
    <citation type="submission" date="2020-06" db="EMBL/GenBank/DDBJ databases">
        <title>Genomic insights into acetone-butanol-ethanol (ABE) fermentation by sequencing solventogenic clostridia strains.</title>
        <authorList>
            <person name="Brown S."/>
        </authorList>
    </citation>
    <scope>NUCLEOTIDE SEQUENCE</scope>
    <source>
        <strain evidence="2">DJ123</strain>
    </source>
</reference>
<protein>
    <submittedName>
        <fullName evidence="2">RNA polymerase sigma factor (Sigma-70 family)</fullName>
    </submittedName>
</protein>
<evidence type="ECO:0000259" key="1">
    <source>
        <dbReference type="Pfam" id="PF08281"/>
    </source>
</evidence>
<dbReference type="SUPFAM" id="SSF88659">
    <property type="entry name" value="Sigma3 and sigma4 domains of RNA polymerase sigma factors"/>
    <property type="match status" value="1"/>
</dbReference>
<dbReference type="InterPro" id="IPR014284">
    <property type="entry name" value="RNA_pol_sigma-70_dom"/>
</dbReference>
<comment type="caution">
    <text evidence="2">The sequence shown here is derived from an EMBL/GenBank/DDBJ whole genome shotgun (WGS) entry which is preliminary data.</text>
</comment>